<feature type="compositionally biased region" description="Basic and acidic residues" evidence="2">
    <location>
        <begin position="96"/>
        <end position="106"/>
    </location>
</feature>
<protein>
    <submittedName>
        <fullName evidence="3">WASH complex, subunit strumpellin</fullName>
    </submittedName>
</protein>
<reference evidence="3" key="1">
    <citation type="submission" date="2017-04" db="EMBL/GenBank/DDBJ databases">
        <title>Population genomics of picophytoplankton unveils novel chromosome hypervariability.</title>
        <authorList>
            <consortium name="DOE Joint Genome Institute"/>
            <person name="Blanc-Mathieu R."/>
            <person name="Krasovec M."/>
            <person name="Hebrard M."/>
            <person name="Yau S."/>
            <person name="Desgranges E."/>
            <person name="Martin J."/>
            <person name="Schackwitz W."/>
            <person name="Kuo A."/>
            <person name="Salin G."/>
            <person name="Donnadieu C."/>
            <person name="Desdevises Y."/>
            <person name="Sanchez-Ferandin S."/>
            <person name="Moreau H."/>
            <person name="Rivals E."/>
            <person name="Grigoriev I.V."/>
            <person name="Grimsley N."/>
            <person name="Eyre-Walker A."/>
            <person name="Piganeau G."/>
        </authorList>
    </citation>
    <scope>NUCLEOTIDE SEQUENCE [LARGE SCALE GENOMIC DNA]</scope>
    <source>
        <strain evidence="3">RCC 1115</strain>
    </source>
</reference>
<dbReference type="GO" id="GO:0071203">
    <property type="term" value="C:WASH complex"/>
    <property type="evidence" value="ECO:0007669"/>
    <property type="project" value="InterPro"/>
</dbReference>
<dbReference type="Pfam" id="PF10266">
    <property type="entry name" value="Strumpellin"/>
    <property type="match status" value="1"/>
</dbReference>
<name>A0A1Y5INC3_OSTTA</name>
<dbReference type="GO" id="GO:0005768">
    <property type="term" value="C:endosome"/>
    <property type="evidence" value="ECO:0007669"/>
    <property type="project" value="TreeGrafter"/>
</dbReference>
<sequence>MRAASPSSPSLEIPSRSIAIDPPRGRFLRVRRPRPWSTTRERDRGRRARSRASRAVARRAWTCGARRRRRARVDHDAWSIHGVCCGYIRATAATDDSRAADADDGRRRRRRRATAATARANRWNRRDDSRWSATRQACAFVARAQALIAEVSRLARSVPRGLRGAGDARHASVLFDYDYFENRDALDARVDDDARLSELDDEVEAVYGTVLTRYWCAFDAVVRWHQDFTRFAEDVRDGTYVRDTWEKILADEDGRQYVAEAIALYGVILKILDEKMDWRFRERAVVAYYRHKGRMIEDEANANEIVALCARTGFDASRPGSRPTGYPETYFARCEFPEWLITMVIGRLRTDDVYNHAPHYPNPDHRSTALAAQGGLLYVILYWAPSILVRGTSAMREIVDRHYADNWVVTCVPGMTVNLLAEWQPYEAAATAMRNAVTPRAAKELIENASTSVDDLKMAFNTYLTEGVLTEEFVLENERVLMNVVRDANVVARFLLLQNSTPHASVSLAQMPSKEKIVDLLLDCAELENALKTIYTSLLSTKNELWEECKREAGDRMRELSAYFGGTAGLSRNKKDDNLRLWFANLSVEVDRLSYDDPVAAGRTIQELDAALTEVEHFHQIIDNIHAKQYLLDSRRYLGKMMMTTNVADSALNTLTIVSDGAYAWGLIDSYTEQLQQRVRRDPFAVQKLRFLFIKLKSILEMPLLRISQIESPDIYSVSEYYSSQLVSYVRNVIEVVPVSMFEILNEIVGVQTDALKELPTKLAKAELKNYAQLVERSKLSKATYEIAIFAQGILAMDSTFMGVIELNPKKLLEDGIRKQLVKQITETFHTTLVFGEGVDGLGWNNFVAAMMKSNPFQDRLNLLAKKLEGFRRSFEYIQDYVNIYGLQMWQEETNRVVSYHVEQECNGFLKRKHVAEGESEFQSVAIPIPDHPPLDAESKTFMGRLLREILRQTDPTTTRYIAPHSAWFSVEGKEIVGIQTFSLLTSAVGNVGLNGLDRILSFMVKQRLQLCLETCGDQLAGELGSIVRAMNGALQPIGSVPSGALAAYDEMIKASVSSWDDFIAALSFIGQAQVLRMQLNAELVANVRIDSHTLSRVLDTANRAILTDVRAHYKSPDEAPYPDESNVVIPKLSAYLAASGMQNPSRQIYCAVGAVEDFGAFIFAFTAAQLELYRFDAPLASLVPVTARVDAYVLIVGVSTALRQHHADQTTSYLSHMGAYVRARLASPSSADVFTPGVRAAVAWSKRFAVVHDIPLAVLAGFFPPFVLDHACASPIA</sequence>
<proteinExistence type="inferred from homology"/>
<evidence type="ECO:0000256" key="2">
    <source>
        <dbReference type="SAM" id="MobiDB-lite"/>
    </source>
</evidence>
<dbReference type="eggNOG" id="KOG3666">
    <property type="taxonomic scope" value="Eukaryota"/>
</dbReference>
<dbReference type="GO" id="GO:0007032">
    <property type="term" value="P:endosome organization"/>
    <property type="evidence" value="ECO:0007669"/>
    <property type="project" value="TreeGrafter"/>
</dbReference>
<gene>
    <name evidence="3" type="ORF">BE221DRAFT_69023</name>
</gene>
<dbReference type="Proteomes" id="UP000195557">
    <property type="component" value="Unassembled WGS sequence"/>
</dbReference>
<feature type="region of interest" description="Disordered" evidence="2">
    <location>
        <begin position="96"/>
        <end position="119"/>
    </location>
</feature>
<comment type="similarity">
    <text evidence="1">Belongs to the strumpellin family.</text>
</comment>
<feature type="region of interest" description="Disordered" evidence="2">
    <location>
        <begin position="1"/>
        <end position="53"/>
    </location>
</feature>
<dbReference type="PANTHER" id="PTHR15691:SF6">
    <property type="entry name" value="WASH COMPLEX SUBUNIT 5"/>
    <property type="match status" value="1"/>
</dbReference>
<evidence type="ECO:0000313" key="3">
    <source>
        <dbReference type="EMBL" id="OUS48582.1"/>
    </source>
</evidence>
<dbReference type="GO" id="GO:0051125">
    <property type="term" value="P:regulation of actin nucleation"/>
    <property type="evidence" value="ECO:0007669"/>
    <property type="project" value="TreeGrafter"/>
</dbReference>
<organism evidence="3">
    <name type="scientific">Ostreococcus tauri</name>
    <name type="common">Marine green alga</name>
    <dbReference type="NCBI Taxonomy" id="70448"/>
    <lineage>
        <taxon>Eukaryota</taxon>
        <taxon>Viridiplantae</taxon>
        <taxon>Chlorophyta</taxon>
        <taxon>Mamiellophyceae</taxon>
        <taxon>Mamiellales</taxon>
        <taxon>Bathycoccaceae</taxon>
        <taxon>Ostreococcus</taxon>
    </lineage>
</organism>
<dbReference type="GO" id="GO:0140285">
    <property type="term" value="P:endosome fission"/>
    <property type="evidence" value="ECO:0007669"/>
    <property type="project" value="TreeGrafter"/>
</dbReference>
<feature type="compositionally biased region" description="Polar residues" evidence="2">
    <location>
        <begin position="1"/>
        <end position="10"/>
    </location>
</feature>
<dbReference type="InterPro" id="IPR019393">
    <property type="entry name" value="WASH_strumpellin"/>
</dbReference>
<dbReference type="EMBL" id="KZ155774">
    <property type="protein sequence ID" value="OUS48582.1"/>
    <property type="molecule type" value="Genomic_DNA"/>
</dbReference>
<dbReference type="GO" id="GO:0030041">
    <property type="term" value="P:actin filament polymerization"/>
    <property type="evidence" value="ECO:0007669"/>
    <property type="project" value="TreeGrafter"/>
</dbReference>
<evidence type="ECO:0000256" key="1">
    <source>
        <dbReference type="ARBA" id="ARBA00006224"/>
    </source>
</evidence>
<dbReference type="AlphaFoldDB" id="A0A1Y5INC3"/>
<dbReference type="PANTHER" id="PTHR15691">
    <property type="entry name" value="WASH COMPLEX SUBUNIT 5"/>
    <property type="match status" value="1"/>
</dbReference>
<accession>A0A1Y5INC3</accession>